<dbReference type="PROSITE" id="PS50005">
    <property type="entry name" value="TPR"/>
    <property type="match status" value="2"/>
</dbReference>
<name>A0A545UIG0_9GAMM</name>
<dbReference type="Pfam" id="PF13174">
    <property type="entry name" value="TPR_6"/>
    <property type="match status" value="1"/>
</dbReference>
<feature type="repeat" description="TPR" evidence="1">
    <location>
        <begin position="203"/>
        <end position="236"/>
    </location>
</feature>
<dbReference type="EMBL" id="VIKS01000002">
    <property type="protein sequence ID" value="TQV89252.1"/>
    <property type="molecule type" value="Genomic_DNA"/>
</dbReference>
<dbReference type="Gene3D" id="1.25.40.10">
    <property type="entry name" value="Tetratricopeptide repeat domain"/>
    <property type="match status" value="2"/>
</dbReference>
<dbReference type="SMART" id="SM00028">
    <property type="entry name" value="TPR"/>
    <property type="match status" value="3"/>
</dbReference>
<dbReference type="InterPro" id="IPR019734">
    <property type="entry name" value="TPR_rpt"/>
</dbReference>
<feature type="signal peptide" evidence="2">
    <location>
        <begin position="1"/>
        <end position="25"/>
    </location>
</feature>
<comment type="caution">
    <text evidence="3">The sequence shown here is derived from an EMBL/GenBank/DDBJ whole genome shotgun (WGS) entry which is preliminary data.</text>
</comment>
<organism evidence="3 4">
    <name type="scientific">Aliikangiella coralliicola</name>
    <dbReference type="NCBI Taxonomy" id="2592383"/>
    <lineage>
        <taxon>Bacteria</taxon>
        <taxon>Pseudomonadati</taxon>
        <taxon>Pseudomonadota</taxon>
        <taxon>Gammaproteobacteria</taxon>
        <taxon>Oceanospirillales</taxon>
        <taxon>Pleioneaceae</taxon>
        <taxon>Aliikangiella</taxon>
    </lineage>
</organism>
<evidence type="ECO:0000313" key="3">
    <source>
        <dbReference type="EMBL" id="TQV89252.1"/>
    </source>
</evidence>
<dbReference type="RefSeq" id="WP_142892102.1">
    <property type="nucleotide sequence ID" value="NZ_ML660161.1"/>
</dbReference>
<evidence type="ECO:0000256" key="2">
    <source>
        <dbReference type="SAM" id="SignalP"/>
    </source>
</evidence>
<keyword evidence="1" id="KW-0802">TPR repeat</keyword>
<dbReference type="PANTHER" id="PTHR12558">
    <property type="entry name" value="CELL DIVISION CYCLE 16,23,27"/>
    <property type="match status" value="1"/>
</dbReference>
<dbReference type="PANTHER" id="PTHR12558:SF13">
    <property type="entry name" value="CELL DIVISION CYCLE PROTEIN 27 HOMOLOG"/>
    <property type="match status" value="1"/>
</dbReference>
<accession>A0A545UIG0</accession>
<dbReference type="Proteomes" id="UP000315439">
    <property type="component" value="Unassembled WGS sequence"/>
</dbReference>
<evidence type="ECO:0000256" key="1">
    <source>
        <dbReference type="PROSITE-ProRule" id="PRU00339"/>
    </source>
</evidence>
<feature type="chain" id="PRO_5021994084" evidence="2">
    <location>
        <begin position="26"/>
        <end position="328"/>
    </location>
</feature>
<keyword evidence="4" id="KW-1185">Reference proteome</keyword>
<dbReference type="AlphaFoldDB" id="A0A545UIG0"/>
<proteinExistence type="predicted"/>
<dbReference type="OrthoDB" id="192575at2"/>
<evidence type="ECO:0000313" key="4">
    <source>
        <dbReference type="Proteomes" id="UP000315439"/>
    </source>
</evidence>
<keyword evidence="2" id="KW-0732">Signal</keyword>
<dbReference type="InterPro" id="IPR011990">
    <property type="entry name" value="TPR-like_helical_dom_sf"/>
</dbReference>
<reference evidence="3 4" key="1">
    <citation type="submission" date="2019-07" db="EMBL/GenBank/DDBJ databases">
        <title>Draft genome for Aliikangiella sp. M105.</title>
        <authorList>
            <person name="Wang G."/>
        </authorList>
    </citation>
    <scope>NUCLEOTIDE SEQUENCE [LARGE SCALE GENOMIC DNA]</scope>
    <source>
        <strain evidence="3 4">M105</strain>
    </source>
</reference>
<dbReference type="SUPFAM" id="SSF48452">
    <property type="entry name" value="TPR-like"/>
    <property type="match status" value="1"/>
</dbReference>
<sequence>MSKPTVRTHFLLISFLLASIMSASAAWASSAIDAFEQEDYPKAKKLFRSHSDKIEADYYLGRIALIEKELDTAEDYLEKAVEALPENPDYHFWYGLVNARQAANASIFTAPGYASDAKAHFKKALAINPSHVKAMKGLISFYSNAPAIAGGSDEKALAMADKLYAVDAKEGLISKIAIYREQQELDDELKIAQQLMNDFPDSPRALLKAGFAYQYAKQYERALEIFEKAVKKQNEDEANYLTGALYQIGRTAALSEKYTQRGIEALRRYLEKDISSDLPSIYWAKFRLASLYLRQGNKEDARQLALEVSKNKDDVTLAKRAKKLLKKI</sequence>
<feature type="repeat" description="TPR" evidence="1">
    <location>
        <begin position="54"/>
        <end position="87"/>
    </location>
</feature>
<gene>
    <name evidence="3" type="ORF">FLL46_03740</name>
</gene>
<dbReference type="Pfam" id="PF13432">
    <property type="entry name" value="TPR_16"/>
    <property type="match status" value="2"/>
</dbReference>
<protein>
    <submittedName>
        <fullName evidence="3">Tetratricopeptide repeat protein</fullName>
    </submittedName>
</protein>